<comment type="caution">
    <text evidence="1">The sequence shown here is derived from an EMBL/GenBank/DDBJ whole genome shotgun (WGS) entry which is preliminary data.</text>
</comment>
<sequence length="203" mass="22106">MLCGGVRPPSGSQEGFETEVCPRADLISSGWSRAQRATEVLGQEFLDQISPEGPMVMFHCEAYNLVPRGTQMPYSAVVDLVAGLGASQVVSERSMFDTRFETLDFRQIVPEKEPIPVIDLFDDGSVEGPETAPMAPRIGLGISIEEDPSKPTSDSEMMPEERERQQQSLGHYHHYFGVGLGSMTSVVIACGMSNGLKPLASRL</sequence>
<dbReference type="Proteomes" id="UP001060085">
    <property type="component" value="Linkage Group LG05"/>
</dbReference>
<dbReference type="EMBL" id="CM044705">
    <property type="protein sequence ID" value="KAI5662317.1"/>
    <property type="molecule type" value="Genomic_DNA"/>
</dbReference>
<organism evidence="1 2">
    <name type="scientific">Catharanthus roseus</name>
    <name type="common">Madagascar periwinkle</name>
    <name type="synonym">Vinca rosea</name>
    <dbReference type="NCBI Taxonomy" id="4058"/>
    <lineage>
        <taxon>Eukaryota</taxon>
        <taxon>Viridiplantae</taxon>
        <taxon>Streptophyta</taxon>
        <taxon>Embryophyta</taxon>
        <taxon>Tracheophyta</taxon>
        <taxon>Spermatophyta</taxon>
        <taxon>Magnoliopsida</taxon>
        <taxon>eudicotyledons</taxon>
        <taxon>Gunneridae</taxon>
        <taxon>Pentapetalae</taxon>
        <taxon>asterids</taxon>
        <taxon>lamiids</taxon>
        <taxon>Gentianales</taxon>
        <taxon>Apocynaceae</taxon>
        <taxon>Rauvolfioideae</taxon>
        <taxon>Vinceae</taxon>
        <taxon>Catharanthinae</taxon>
        <taxon>Catharanthus</taxon>
    </lineage>
</organism>
<name>A0ACC0APE3_CATRO</name>
<evidence type="ECO:0000313" key="2">
    <source>
        <dbReference type="Proteomes" id="UP001060085"/>
    </source>
</evidence>
<gene>
    <name evidence="1" type="ORF">M9H77_21640</name>
</gene>
<keyword evidence="2" id="KW-1185">Reference proteome</keyword>
<evidence type="ECO:0000313" key="1">
    <source>
        <dbReference type="EMBL" id="KAI5662317.1"/>
    </source>
</evidence>
<accession>A0ACC0APE3</accession>
<proteinExistence type="predicted"/>
<reference evidence="2" key="1">
    <citation type="journal article" date="2023" name="Nat. Plants">
        <title>Single-cell RNA sequencing provides a high-resolution roadmap for understanding the multicellular compartmentation of specialized metabolism.</title>
        <authorList>
            <person name="Sun S."/>
            <person name="Shen X."/>
            <person name="Li Y."/>
            <person name="Li Y."/>
            <person name="Wang S."/>
            <person name="Li R."/>
            <person name="Zhang H."/>
            <person name="Shen G."/>
            <person name="Guo B."/>
            <person name="Wei J."/>
            <person name="Xu J."/>
            <person name="St-Pierre B."/>
            <person name="Chen S."/>
            <person name="Sun C."/>
        </authorList>
    </citation>
    <scope>NUCLEOTIDE SEQUENCE [LARGE SCALE GENOMIC DNA]</scope>
</reference>
<protein>
    <submittedName>
        <fullName evidence="1">Uncharacterized protein</fullName>
    </submittedName>
</protein>